<protein>
    <submittedName>
        <fullName evidence="1">Uncharacterized protein</fullName>
    </submittedName>
</protein>
<sequence>MSEIDIRMREYDELTANVKTIHNLRLKLCNGRGTYPDAAEIGAITRIADIRERLKNDKIVSNDECKLIEALDQLKKK</sequence>
<organism evidence="1">
    <name type="scientific">viral metagenome</name>
    <dbReference type="NCBI Taxonomy" id="1070528"/>
    <lineage>
        <taxon>unclassified sequences</taxon>
        <taxon>metagenomes</taxon>
        <taxon>organismal metagenomes</taxon>
    </lineage>
</organism>
<accession>A0A6C0C7M5</accession>
<reference evidence="1" key="1">
    <citation type="journal article" date="2020" name="Nature">
        <title>Giant virus diversity and host interactions through global metagenomics.</title>
        <authorList>
            <person name="Schulz F."/>
            <person name="Roux S."/>
            <person name="Paez-Espino D."/>
            <person name="Jungbluth S."/>
            <person name="Walsh D.A."/>
            <person name="Denef V.J."/>
            <person name="McMahon K.D."/>
            <person name="Konstantinidis K.T."/>
            <person name="Eloe-Fadrosh E.A."/>
            <person name="Kyrpides N.C."/>
            <person name="Woyke T."/>
        </authorList>
    </citation>
    <scope>NUCLEOTIDE SEQUENCE</scope>
    <source>
        <strain evidence="1">GVMAG-M-3300020192-26</strain>
    </source>
</reference>
<dbReference type="AlphaFoldDB" id="A0A6C0C7M5"/>
<evidence type="ECO:0000313" key="1">
    <source>
        <dbReference type="EMBL" id="QHT00568.1"/>
    </source>
</evidence>
<dbReference type="EMBL" id="MN739356">
    <property type="protein sequence ID" value="QHT00568.1"/>
    <property type="molecule type" value="Genomic_DNA"/>
</dbReference>
<proteinExistence type="predicted"/>
<name>A0A6C0C7M5_9ZZZZ</name>